<protein>
    <submittedName>
        <fullName evidence="3">Uncharacterized protein</fullName>
    </submittedName>
</protein>
<dbReference type="EMBL" id="JAEAOA010001897">
    <property type="protein sequence ID" value="KAK3581539.1"/>
    <property type="molecule type" value="Genomic_DNA"/>
</dbReference>
<feature type="chain" id="PRO_5042166212" evidence="2">
    <location>
        <begin position="24"/>
        <end position="358"/>
    </location>
</feature>
<reference evidence="3" key="1">
    <citation type="journal article" date="2021" name="Genome Biol. Evol.">
        <title>A High-Quality Reference Genome for a Parasitic Bivalve with Doubly Uniparental Inheritance (Bivalvia: Unionida).</title>
        <authorList>
            <person name="Smith C.H."/>
        </authorList>
    </citation>
    <scope>NUCLEOTIDE SEQUENCE</scope>
    <source>
        <strain evidence="3">CHS0354</strain>
    </source>
</reference>
<evidence type="ECO:0000313" key="3">
    <source>
        <dbReference type="EMBL" id="KAK3581539.1"/>
    </source>
</evidence>
<dbReference type="Proteomes" id="UP001195483">
    <property type="component" value="Unassembled WGS sequence"/>
</dbReference>
<feature type="region of interest" description="Disordered" evidence="1">
    <location>
        <begin position="326"/>
        <end position="358"/>
    </location>
</feature>
<name>A0AAE0RY13_9BIVA</name>
<feature type="region of interest" description="Disordered" evidence="1">
    <location>
        <begin position="200"/>
        <end position="221"/>
    </location>
</feature>
<feature type="region of interest" description="Disordered" evidence="1">
    <location>
        <begin position="28"/>
        <end position="47"/>
    </location>
</feature>
<feature type="signal peptide" evidence="2">
    <location>
        <begin position="1"/>
        <end position="23"/>
    </location>
</feature>
<reference evidence="3" key="3">
    <citation type="submission" date="2023-05" db="EMBL/GenBank/DDBJ databases">
        <authorList>
            <person name="Smith C.H."/>
        </authorList>
    </citation>
    <scope>NUCLEOTIDE SEQUENCE</scope>
    <source>
        <strain evidence="3">CHS0354</strain>
        <tissue evidence="3">Mantle</tissue>
    </source>
</reference>
<reference evidence="3" key="2">
    <citation type="journal article" date="2021" name="Genome Biol. Evol.">
        <title>Developing a high-quality reference genome for a parasitic bivalve with doubly uniparental inheritance (Bivalvia: Unionida).</title>
        <authorList>
            <person name="Smith C.H."/>
        </authorList>
    </citation>
    <scope>NUCLEOTIDE SEQUENCE</scope>
    <source>
        <strain evidence="3">CHS0354</strain>
        <tissue evidence="3">Mantle</tissue>
    </source>
</reference>
<evidence type="ECO:0000256" key="1">
    <source>
        <dbReference type="SAM" id="MobiDB-lite"/>
    </source>
</evidence>
<keyword evidence="4" id="KW-1185">Reference proteome</keyword>
<dbReference type="AlphaFoldDB" id="A0AAE0RY13"/>
<feature type="compositionally biased region" description="Polar residues" evidence="1">
    <location>
        <begin position="205"/>
        <end position="217"/>
    </location>
</feature>
<sequence>MISPGIWFMSFIVYGLLIQDSKGQEDAEHSISSWNQNQHRHRPTNEPRLQAFDQLNTRDDSEELEPVTNPRGVVINKVVPGQEMHRDVLNSGYLVFDGKTVSRKHMPMKQTQKWTTIEPRQGMFDRKHTTDVHEESESVTNIQPQNQITREPQQDKFYRIITTDDSEEFEPVTKALPENPIRIEPQQEVFDRTITTDGSEEFEPVTSNQPQNPTTTEPRLGVFDRMNTTDDSDEVETVTNIESQNTKKAPLRVLDRTHATDDSVTDYNGTVFNKPVHRQDMYSDIIAQAVRNMIKIESTRSQKSASVREQIHVRKYNRQYNKYFDQERKRHKRPSTVTILGHKKKQGNQLTKATHSRK</sequence>
<proteinExistence type="predicted"/>
<keyword evidence="2" id="KW-0732">Signal</keyword>
<gene>
    <name evidence="3" type="ORF">CHS0354_031880</name>
</gene>
<feature type="compositionally biased region" description="Polar residues" evidence="1">
    <location>
        <begin position="347"/>
        <end position="358"/>
    </location>
</feature>
<comment type="caution">
    <text evidence="3">The sequence shown here is derived from an EMBL/GenBank/DDBJ whole genome shotgun (WGS) entry which is preliminary data.</text>
</comment>
<evidence type="ECO:0000313" key="4">
    <source>
        <dbReference type="Proteomes" id="UP001195483"/>
    </source>
</evidence>
<evidence type="ECO:0000256" key="2">
    <source>
        <dbReference type="SAM" id="SignalP"/>
    </source>
</evidence>
<accession>A0AAE0RY13</accession>
<organism evidence="3 4">
    <name type="scientific">Potamilus streckersoni</name>
    <dbReference type="NCBI Taxonomy" id="2493646"/>
    <lineage>
        <taxon>Eukaryota</taxon>
        <taxon>Metazoa</taxon>
        <taxon>Spiralia</taxon>
        <taxon>Lophotrochozoa</taxon>
        <taxon>Mollusca</taxon>
        <taxon>Bivalvia</taxon>
        <taxon>Autobranchia</taxon>
        <taxon>Heteroconchia</taxon>
        <taxon>Palaeoheterodonta</taxon>
        <taxon>Unionida</taxon>
        <taxon>Unionoidea</taxon>
        <taxon>Unionidae</taxon>
        <taxon>Ambleminae</taxon>
        <taxon>Lampsilini</taxon>
        <taxon>Potamilus</taxon>
    </lineage>
</organism>